<keyword evidence="3" id="KW-1185">Reference proteome</keyword>
<reference evidence="2 3" key="1">
    <citation type="submission" date="2016-09" db="EMBL/GenBank/DDBJ databases">
        <authorList>
            <person name="Capua I."/>
            <person name="De Benedictis P."/>
            <person name="Joannis T."/>
            <person name="Lombin L.H."/>
            <person name="Cattoli G."/>
        </authorList>
    </citation>
    <scope>NUCLEOTIDE SEQUENCE [LARGE SCALE GENOMIC DNA]</scope>
    <source>
        <strain evidence="2 3">IMI 309357</strain>
    </source>
</reference>
<feature type="compositionally biased region" description="Basic and acidic residues" evidence="1">
    <location>
        <begin position="76"/>
        <end position="92"/>
    </location>
</feature>
<dbReference type="Proteomes" id="UP000176998">
    <property type="component" value="Unassembled WGS sequence"/>
</dbReference>
<evidence type="ECO:0000313" key="2">
    <source>
        <dbReference type="EMBL" id="OHF03658.1"/>
    </source>
</evidence>
<organism evidence="2 3">
    <name type="scientific">Colletotrichum orchidophilum</name>
    <dbReference type="NCBI Taxonomy" id="1209926"/>
    <lineage>
        <taxon>Eukaryota</taxon>
        <taxon>Fungi</taxon>
        <taxon>Dikarya</taxon>
        <taxon>Ascomycota</taxon>
        <taxon>Pezizomycotina</taxon>
        <taxon>Sordariomycetes</taxon>
        <taxon>Hypocreomycetidae</taxon>
        <taxon>Glomerellales</taxon>
        <taxon>Glomerellaceae</taxon>
        <taxon>Colletotrichum</taxon>
    </lineage>
</organism>
<evidence type="ECO:0000313" key="3">
    <source>
        <dbReference type="Proteomes" id="UP000176998"/>
    </source>
</evidence>
<accession>A0A1G4BQP8</accession>
<dbReference type="EMBL" id="MJBS01000005">
    <property type="protein sequence ID" value="OHF03658.1"/>
    <property type="molecule type" value="Genomic_DNA"/>
</dbReference>
<dbReference type="AlphaFoldDB" id="A0A1G4BQP8"/>
<dbReference type="RefSeq" id="XP_022480794.1">
    <property type="nucleotide sequence ID" value="XM_022612633.1"/>
</dbReference>
<gene>
    <name evidence="2" type="ORF">CORC01_00977</name>
</gene>
<comment type="caution">
    <text evidence="2">The sequence shown here is derived from an EMBL/GenBank/DDBJ whole genome shotgun (WGS) entry which is preliminary data.</text>
</comment>
<protein>
    <submittedName>
        <fullName evidence="2">Uncharacterized protein</fullName>
    </submittedName>
</protein>
<proteinExistence type="predicted"/>
<dbReference type="GeneID" id="34554143"/>
<sequence>MLLCQLGSVAYASALQKEDRRKEKHATTLDLEPADEEHETYRLAFIRSSLGPVAHHHRTVRPASADLSQRLFAEGGRSDGQEWETRGLDKASMRRSCNAR</sequence>
<name>A0A1G4BQP8_9PEZI</name>
<feature type="region of interest" description="Disordered" evidence="1">
    <location>
        <begin position="72"/>
        <end position="100"/>
    </location>
</feature>
<evidence type="ECO:0000256" key="1">
    <source>
        <dbReference type="SAM" id="MobiDB-lite"/>
    </source>
</evidence>